<protein>
    <submittedName>
        <fullName evidence="2">Uncharacterized protein</fullName>
    </submittedName>
</protein>
<gene>
    <name evidence="2" type="ORF">HGRIS_007378</name>
</gene>
<comment type="caution">
    <text evidence="2">The sequence shown here is derived from an EMBL/GenBank/DDBJ whole genome shotgun (WGS) entry which is preliminary data.</text>
</comment>
<feature type="compositionally biased region" description="Polar residues" evidence="1">
    <location>
        <begin position="15"/>
        <end position="25"/>
    </location>
</feature>
<reference evidence="3" key="1">
    <citation type="submission" date="2024-06" db="EMBL/GenBank/DDBJ databases">
        <title>Multi-omics analyses provide insights into the biosynthesis of the anticancer antibiotic pleurotin in Hohenbuehelia grisea.</title>
        <authorList>
            <person name="Weaver J.A."/>
            <person name="Alberti F."/>
        </authorList>
    </citation>
    <scope>NUCLEOTIDE SEQUENCE [LARGE SCALE GENOMIC DNA]</scope>
    <source>
        <strain evidence="3">T-177</strain>
    </source>
</reference>
<proteinExistence type="predicted"/>
<evidence type="ECO:0000313" key="3">
    <source>
        <dbReference type="Proteomes" id="UP001556367"/>
    </source>
</evidence>
<name>A0ABR3J505_9AGAR</name>
<dbReference type="Proteomes" id="UP001556367">
    <property type="component" value="Unassembled WGS sequence"/>
</dbReference>
<feature type="region of interest" description="Disordered" evidence="1">
    <location>
        <begin position="1"/>
        <end position="25"/>
    </location>
</feature>
<dbReference type="EMBL" id="JASNQZ010000011">
    <property type="protein sequence ID" value="KAL0950586.1"/>
    <property type="molecule type" value="Genomic_DNA"/>
</dbReference>
<sequence>MGVDSPLPFHYHSPETATQDNMNRTNRNLINPSIFEPLSRTSLEDVENIIYALDPKLSKATLTQIIEALMQVDGVPSLELILAGTSTPISQWVAENFRACKDYSATIWCKALSRLVDFCYFNNLPTNVGALGFKPLECRQIVGAAEAVLGALSSLSLSGNADAPASSGSDGHLKIKPKSQRAKKLAKRQGRDHQLSPAAVQGFEALNETIPCSREGAEELAIKILGQQRDIFIACIDFLRDAANVSAIKTMCIYSPPEDPESGSIQSPSETPVARDERAFSADVFDLRVQPMKLALEFENAEGFGEWRVLISGAADKYLRETHKKNPTLFDIVIKKIKELSLGHFSRDNQKHLAGASTEIPIYEAKMTGDSRLVYHTDCIMDHVTEVATQVIRIFGIYTHTQLKHGKVWDSISRQLSKKGKEYRRRCIFRNSPVVPGDNVFSPASFPAQDDEAEEVVDPLDLPKEDLDELHSLLMLGKFVSLSQVRTSCLVTI</sequence>
<accession>A0ABR3J505</accession>
<organism evidence="2 3">
    <name type="scientific">Hohenbuehelia grisea</name>
    <dbReference type="NCBI Taxonomy" id="104357"/>
    <lineage>
        <taxon>Eukaryota</taxon>
        <taxon>Fungi</taxon>
        <taxon>Dikarya</taxon>
        <taxon>Basidiomycota</taxon>
        <taxon>Agaricomycotina</taxon>
        <taxon>Agaricomycetes</taxon>
        <taxon>Agaricomycetidae</taxon>
        <taxon>Agaricales</taxon>
        <taxon>Pleurotineae</taxon>
        <taxon>Pleurotaceae</taxon>
        <taxon>Hohenbuehelia</taxon>
    </lineage>
</organism>
<keyword evidence="3" id="KW-1185">Reference proteome</keyword>
<evidence type="ECO:0000256" key="1">
    <source>
        <dbReference type="SAM" id="MobiDB-lite"/>
    </source>
</evidence>
<evidence type="ECO:0000313" key="2">
    <source>
        <dbReference type="EMBL" id="KAL0950586.1"/>
    </source>
</evidence>